<evidence type="ECO:0000313" key="1">
    <source>
        <dbReference type="EMBL" id="CAL1282443.1"/>
    </source>
</evidence>
<comment type="caution">
    <text evidence="1">The sequence shown here is derived from an EMBL/GenBank/DDBJ whole genome shotgun (WGS) entry which is preliminary data.</text>
</comment>
<gene>
    <name evidence="1" type="ORF">LARSCL_LOCUS12075</name>
</gene>
<name>A0AAV2AEI5_9ARAC</name>
<accession>A0AAV2AEI5</accession>
<proteinExistence type="predicted"/>
<evidence type="ECO:0000313" key="2">
    <source>
        <dbReference type="Proteomes" id="UP001497382"/>
    </source>
</evidence>
<protein>
    <submittedName>
        <fullName evidence="1">Uncharacterized protein</fullName>
    </submittedName>
</protein>
<keyword evidence="2" id="KW-1185">Reference proteome</keyword>
<dbReference type="Proteomes" id="UP001497382">
    <property type="component" value="Unassembled WGS sequence"/>
</dbReference>
<sequence>MFLRSILKVLRNRSFFLNNSKSYCSIHDKYFEYFRNKSEYKNSVINLDNEILQSKIAGPGCSFITKEHDMQMEDQFKHLIQRKNVMKLSATEVKDLLFLIANVKIDTSKYSTILRYLDEKCALSVERWPLDLSFYVLDAWFIIWGPKVFRKHYYSAISSLWGRRLKKCSKSNLILMLYFIGMSKEAPPFLMEAIEDKMETFASEFSDEEWAVACLSFFKTSKCMSSELLLKQSCQAAKNLLLRNERFNVISILKCLRNSKYYDDALWTLLREYTLKESHMFNFVECTNFLATFSTQNVYDYELFKSLEEHGILNLKTEKDSLTEEEFENLKTHPSFRSRVKDIARFLWALANVGHTMENTTLDFLIENLNQRLEMGEFDKQIHILIDCLQSLSLAGYYPNNILTSVLQMSTLRKINYSNRSKPRYQLYFLQRSTQIEAPDVEIDMKNLFYPIPKNLETDIKERKGFSTLMKILRQTSIKDYKTCYFMPHIMISGIIFGMKRDEANFSQNFKLYEKCFAEGIFTNQVKHLFDKDRDYVCVEILDPTVCNYGGTEPNGLMKTKIRQLKRIDIKVITLSVDDINKLASKNISREFEDITKIIELL</sequence>
<organism evidence="1 2">
    <name type="scientific">Larinioides sclopetarius</name>
    <dbReference type="NCBI Taxonomy" id="280406"/>
    <lineage>
        <taxon>Eukaryota</taxon>
        <taxon>Metazoa</taxon>
        <taxon>Ecdysozoa</taxon>
        <taxon>Arthropoda</taxon>
        <taxon>Chelicerata</taxon>
        <taxon>Arachnida</taxon>
        <taxon>Araneae</taxon>
        <taxon>Araneomorphae</taxon>
        <taxon>Entelegynae</taxon>
        <taxon>Araneoidea</taxon>
        <taxon>Araneidae</taxon>
        <taxon>Larinioides</taxon>
    </lineage>
</organism>
<dbReference type="EMBL" id="CAXIEN010000155">
    <property type="protein sequence ID" value="CAL1282443.1"/>
    <property type="molecule type" value="Genomic_DNA"/>
</dbReference>
<dbReference type="AlphaFoldDB" id="A0AAV2AEI5"/>
<reference evidence="1 2" key="1">
    <citation type="submission" date="2024-04" db="EMBL/GenBank/DDBJ databases">
        <authorList>
            <person name="Rising A."/>
            <person name="Reimegard J."/>
            <person name="Sonavane S."/>
            <person name="Akerstrom W."/>
            <person name="Nylinder S."/>
            <person name="Hedman E."/>
            <person name="Kallberg Y."/>
        </authorList>
    </citation>
    <scope>NUCLEOTIDE SEQUENCE [LARGE SCALE GENOMIC DNA]</scope>
</reference>